<evidence type="ECO:0000313" key="4">
    <source>
        <dbReference type="Proteomes" id="UP000232145"/>
    </source>
</evidence>
<organism evidence="3 4">
    <name type="scientific">Leptospira harrisiae</name>
    <dbReference type="NCBI Taxonomy" id="2023189"/>
    <lineage>
        <taxon>Bacteria</taxon>
        <taxon>Pseudomonadati</taxon>
        <taxon>Spirochaetota</taxon>
        <taxon>Spirochaetia</taxon>
        <taxon>Leptospirales</taxon>
        <taxon>Leptospiraceae</taxon>
        <taxon>Leptospira</taxon>
    </lineage>
</organism>
<gene>
    <name evidence="3" type="ORF">CH364_17935</name>
</gene>
<sequence length="301" mass="31558">MRIFVPMFFPMFKKTLSLIFALFFAIQCAGDKKETDVTSLALLGLLSSSSSGYTGTCTTTFGAGVPSWIQTSFTCVTVSVSGSNYVFKFNSLPTYKSIYWGSSSAGYESTMYVNSGQANAKNPNLIKSQNYTLTVPADNTNTSAPSSGFGMIGVSTNGIAIYNDQAAPGDSLSTEYYTFDSSQGHPTNTGSYHYHVEPPKISNNDSKLVGIAQDGYLIFGKKHDSTTAGLTTGFTLGGATSSTQCTGGGLTTAVPTTWAGATDYNNQKTAGSARHYHVNNGSEVNGILLSGKLIGSGGSAN</sequence>
<dbReference type="InterPro" id="IPR025924">
    <property type="entry name" value="YHYH_dom"/>
</dbReference>
<dbReference type="Proteomes" id="UP000232145">
    <property type="component" value="Unassembled WGS sequence"/>
</dbReference>
<keyword evidence="1" id="KW-0732">Signal</keyword>
<reference evidence="3 4" key="1">
    <citation type="submission" date="2017-07" db="EMBL/GenBank/DDBJ databases">
        <title>Leptospira spp. isolated from tropical soils.</title>
        <authorList>
            <person name="Thibeaux R."/>
            <person name="Iraola G."/>
            <person name="Ferres I."/>
            <person name="Bierque E."/>
            <person name="Girault D."/>
            <person name="Soupe-Gilbert M.-E."/>
            <person name="Picardeau M."/>
            <person name="Goarant C."/>
        </authorList>
    </citation>
    <scope>NUCLEOTIDE SEQUENCE [LARGE SCALE GENOMIC DNA]</scope>
    <source>
        <strain evidence="3 4">FH2-B-A1</strain>
    </source>
</reference>
<keyword evidence="4" id="KW-1185">Reference proteome</keyword>
<feature type="chain" id="PRO_5014929303" description="YHYH domain-containing protein" evidence="1">
    <location>
        <begin position="30"/>
        <end position="301"/>
    </location>
</feature>
<comment type="caution">
    <text evidence="3">The sequence shown here is derived from an EMBL/GenBank/DDBJ whole genome shotgun (WGS) entry which is preliminary data.</text>
</comment>
<feature type="domain" description="YHYH" evidence="2">
    <location>
        <begin position="136"/>
        <end position="236"/>
    </location>
</feature>
<protein>
    <recommendedName>
        <fullName evidence="2">YHYH domain-containing protein</fullName>
    </recommendedName>
</protein>
<dbReference type="AlphaFoldDB" id="A0A2N0AFT9"/>
<dbReference type="OrthoDB" id="338980at2"/>
<dbReference type="EMBL" id="NPDX01000007">
    <property type="protein sequence ID" value="PJZ83160.1"/>
    <property type="molecule type" value="Genomic_DNA"/>
</dbReference>
<evidence type="ECO:0000313" key="3">
    <source>
        <dbReference type="EMBL" id="PJZ83160.1"/>
    </source>
</evidence>
<evidence type="ECO:0000256" key="1">
    <source>
        <dbReference type="SAM" id="SignalP"/>
    </source>
</evidence>
<dbReference type="Pfam" id="PF14240">
    <property type="entry name" value="YHYH"/>
    <property type="match status" value="1"/>
</dbReference>
<accession>A0A2N0AFT9</accession>
<evidence type="ECO:0000259" key="2">
    <source>
        <dbReference type="Pfam" id="PF14240"/>
    </source>
</evidence>
<proteinExistence type="predicted"/>
<name>A0A2N0AFT9_9LEPT</name>
<feature type="signal peptide" evidence="1">
    <location>
        <begin position="1"/>
        <end position="29"/>
    </location>
</feature>